<dbReference type="Proteomes" id="UP000631114">
    <property type="component" value="Unassembled WGS sequence"/>
</dbReference>
<organism evidence="4 5">
    <name type="scientific">Coptis chinensis</name>
    <dbReference type="NCBI Taxonomy" id="261450"/>
    <lineage>
        <taxon>Eukaryota</taxon>
        <taxon>Viridiplantae</taxon>
        <taxon>Streptophyta</taxon>
        <taxon>Embryophyta</taxon>
        <taxon>Tracheophyta</taxon>
        <taxon>Spermatophyta</taxon>
        <taxon>Magnoliopsida</taxon>
        <taxon>Ranunculales</taxon>
        <taxon>Ranunculaceae</taxon>
        <taxon>Coptidoideae</taxon>
        <taxon>Coptis</taxon>
    </lineage>
</organism>
<dbReference type="OrthoDB" id="1893612at2759"/>
<comment type="caution">
    <text evidence="4">The sequence shown here is derived from an EMBL/GenBank/DDBJ whole genome shotgun (WGS) entry which is preliminary data.</text>
</comment>
<protein>
    <recommendedName>
        <fullName evidence="6">Nitrate regulatory gene2 protein</fullName>
    </recommendedName>
</protein>
<feature type="domain" description="DUF632" evidence="2">
    <location>
        <begin position="256"/>
        <end position="576"/>
    </location>
</feature>
<dbReference type="Pfam" id="PF04783">
    <property type="entry name" value="DUF630"/>
    <property type="match status" value="1"/>
</dbReference>
<name>A0A835IPC9_9MAGN</name>
<evidence type="ECO:0000259" key="3">
    <source>
        <dbReference type="Pfam" id="PF04783"/>
    </source>
</evidence>
<proteinExistence type="predicted"/>
<evidence type="ECO:0000313" key="5">
    <source>
        <dbReference type="Proteomes" id="UP000631114"/>
    </source>
</evidence>
<feature type="compositionally biased region" description="Polar residues" evidence="1">
    <location>
        <begin position="102"/>
        <end position="111"/>
    </location>
</feature>
<dbReference type="InterPro" id="IPR006868">
    <property type="entry name" value="DUF630"/>
</dbReference>
<gene>
    <name evidence="4" type="ORF">IFM89_025572</name>
</gene>
<feature type="region of interest" description="Disordered" evidence="1">
    <location>
        <begin position="189"/>
        <end position="225"/>
    </location>
</feature>
<feature type="region of interest" description="Disordered" evidence="1">
    <location>
        <begin position="101"/>
        <end position="137"/>
    </location>
</feature>
<evidence type="ECO:0000259" key="2">
    <source>
        <dbReference type="Pfam" id="PF04782"/>
    </source>
</evidence>
<dbReference type="PANTHER" id="PTHR21450">
    <property type="entry name" value="PROTEIN ALTERED PHOSPHATE STARVATION RESPONSE 1"/>
    <property type="match status" value="1"/>
</dbReference>
<feature type="compositionally biased region" description="Acidic residues" evidence="1">
    <location>
        <begin position="193"/>
        <end position="205"/>
    </location>
</feature>
<dbReference type="PANTHER" id="PTHR21450:SF17">
    <property type="entry name" value="OS09G0542500 PROTEIN"/>
    <property type="match status" value="1"/>
</dbReference>
<dbReference type="InterPro" id="IPR006867">
    <property type="entry name" value="DUF632"/>
</dbReference>
<evidence type="ECO:0000313" key="4">
    <source>
        <dbReference type="EMBL" id="KAF9621661.1"/>
    </source>
</evidence>
<dbReference type="AlphaFoldDB" id="A0A835IPC9"/>
<dbReference type="Pfam" id="PF04782">
    <property type="entry name" value="DUF632"/>
    <property type="match status" value="1"/>
</dbReference>
<sequence>MGCAVSRYERIDAVSLCQERKDFLKLAIERRRGLADEHGKYVDSFLAVAAAIRLFVDRHTSPSSPFLLTLHPPISQPMDDPSSNLLLLPQKQSEEEIDEATTCHSTNSSFLSEEMGKGLCKDDDEDEDDDDDDNEDEEVCPYFYDLEPSPMSSPHNESKWNSFDQFDGARPKEVGGSQVLHEENLRAVRQEEGIPELEEEQETDAGEGKGKGAVVADEDSNETGVEVGKLKHCTNVSPEDKEDKKMVKIPERGRDLLQALKEVEDCFVKSSDTVRTAKILGTNKVHLQPSLEDVKGNSPKLEQAIRWSWSTLSRSSSSKSLLSPSFKKSSNQIHIKNVIPEKQGGMEPDSHLLTLERLYTWEKKLCKEVKAGQCLQKIYERECAKLGIPKDRETSIQGTTESYVNGLYARILVSIQTAETISNRIQNLRDEEFQTQLIELLEGLMETWMIMLETHEKQNGIMLEVKSFVCPSYGKFCEDSHRKATLQLETEFQNWHTCFVGYFAAQKAYVEALNGWLSRFNIPEVEFYSRTVSFVPPNLVRGPPLLMICRDWLESLKRLPGKAVTFSMKSFVKEVRVLWIQQGREQQQKMKVDTLTKELDQRVVTLQKAESKMFEPKQSKQKDKQDMQQEIDHLDKRTNLLDKFRKKLVAERNKHHTCMQETQKIASNGIQTGLSSIFKSLTEFSKASLEMYNELVSYSENALGETMSGNLVS</sequence>
<evidence type="ECO:0008006" key="6">
    <source>
        <dbReference type="Google" id="ProtNLM"/>
    </source>
</evidence>
<accession>A0A835IPC9</accession>
<feature type="domain" description="DUF630" evidence="3">
    <location>
        <begin position="1"/>
        <end position="59"/>
    </location>
</feature>
<evidence type="ECO:0000256" key="1">
    <source>
        <dbReference type="SAM" id="MobiDB-lite"/>
    </source>
</evidence>
<keyword evidence="5" id="KW-1185">Reference proteome</keyword>
<dbReference type="EMBL" id="JADFTS010000002">
    <property type="protein sequence ID" value="KAF9621661.1"/>
    <property type="molecule type" value="Genomic_DNA"/>
</dbReference>
<feature type="compositionally biased region" description="Acidic residues" evidence="1">
    <location>
        <begin position="122"/>
        <end position="137"/>
    </location>
</feature>
<reference evidence="4 5" key="1">
    <citation type="submission" date="2020-10" db="EMBL/GenBank/DDBJ databases">
        <title>The Coptis chinensis genome and diversification of protoberbering-type alkaloids.</title>
        <authorList>
            <person name="Wang B."/>
            <person name="Shu S."/>
            <person name="Song C."/>
            <person name="Liu Y."/>
        </authorList>
    </citation>
    <scope>NUCLEOTIDE SEQUENCE [LARGE SCALE GENOMIC DNA]</scope>
    <source>
        <strain evidence="4">HL-2020</strain>
        <tissue evidence="4">Leaf</tissue>
    </source>
</reference>